<name>A0A1D7XPA0_9CLOT</name>
<dbReference type="Pfam" id="PF04231">
    <property type="entry name" value="Endonuclease_1"/>
    <property type="match status" value="1"/>
</dbReference>
<gene>
    <name evidence="3" type="ORF">BGI42_15555</name>
</gene>
<evidence type="ECO:0000256" key="2">
    <source>
        <dbReference type="ARBA" id="ARBA00022801"/>
    </source>
</evidence>
<reference evidence="4" key="1">
    <citation type="submission" date="2016-09" db="EMBL/GenBank/DDBJ databases">
        <title>Genomics of Clostridium taeniosporum, an organism which forms endospores with ribbon-like appendages.</title>
        <authorList>
            <person name="Walker J.R."/>
        </authorList>
    </citation>
    <scope>NUCLEOTIDE SEQUENCE [LARGE SCALE GENOMIC DNA]</scope>
    <source>
        <strain evidence="4">1/k</strain>
        <plasmid evidence="4">Plasmid pct3</plasmid>
    </source>
</reference>
<dbReference type="GO" id="GO:0016787">
    <property type="term" value="F:hydrolase activity"/>
    <property type="evidence" value="ECO:0007669"/>
    <property type="project" value="UniProtKB-KW"/>
</dbReference>
<keyword evidence="1" id="KW-0540">Nuclease</keyword>
<dbReference type="AlphaFoldDB" id="A0A1D7XPA0"/>
<geneLocation type="plasmid" evidence="4">
    <name>pct3</name>
</geneLocation>
<sequence>MKREEFIEIAGGIFENNSYYKKWGASEKRENFWDFFKLNDDRFPYIKSVYAGIEIDELLSKKLHSIEHIFPKGQMKEYLKSKNIKDTIIKGATTNPLNFAPAHREINSYRGHLPFDIEYEEFDGKINAKIIRKVRLQFEPNYNYWGRDHEDEWLVPPISRGNVARAMLYMCLIYNIKELYQEHINVYKNWCKIDPPNAVEIEYNKWVHEKHGINNPFITTDYNNMINLLNDEELLNSILLEN</sequence>
<dbReference type="InterPro" id="IPR044925">
    <property type="entry name" value="His-Me_finger_sf"/>
</dbReference>
<dbReference type="PANTHER" id="PTHR33607:SF2">
    <property type="entry name" value="ENDONUCLEASE-1"/>
    <property type="match status" value="1"/>
</dbReference>
<accession>A0A1D7XPA0</accession>
<dbReference type="GO" id="GO:0004518">
    <property type="term" value="F:nuclease activity"/>
    <property type="evidence" value="ECO:0007669"/>
    <property type="project" value="UniProtKB-KW"/>
</dbReference>
<evidence type="ECO:0000313" key="4">
    <source>
        <dbReference type="Proteomes" id="UP000094652"/>
    </source>
</evidence>
<keyword evidence="4" id="KW-1185">Reference proteome</keyword>
<dbReference type="SUPFAM" id="SSF54060">
    <property type="entry name" value="His-Me finger endonucleases"/>
    <property type="match status" value="1"/>
</dbReference>
<evidence type="ECO:0008006" key="5">
    <source>
        <dbReference type="Google" id="ProtNLM"/>
    </source>
</evidence>
<dbReference type="Proteomes" id="UP000094652">
    <property type="component" value="Plasmid pCt3"/>
</dbReference>
<evidence type="ECO:0000313" key="3">
    <source>
        <dbReference type="EMBL" id="AOR25153.1"/>
    </source>
</evidence>
<protein>
    <recommendedName>
        <fullName evidence="5">Endonuclease I</fullName>
    </recommendedName>
</protein>
<keyword evidence="3" id="KW-0614">Plasmid</keyword>
<dbReference type="OrthoDB" id="9801679at2"/>
<proteinExistence type="predicted"/>
<keyword evidence="2" id="KW-0378">Hydrolase</keyword>
<dbReference type="EMBL" id="CP017256">
    <property type="protein sequence ID" value="AOR25153.1"/>
    <property type="molecule type" value="Genomic_DNA"/>
</dbReference>
<dbReference type="PANTHER" id="PTHR33607">
    <property type="entry name" value="ENDONUCLEASE-1"/>
    <property type="match status" value="1"/>
</dbReference>
<dbReference type="KEGG" id="ctae:BGI42_15555"/>
<evidence type="ECO:0000256" key="1">
    <source>
        <dbReference type="ARBA" id="ARBA00022722"/>
    </source>
</evidence>
<dbReference type="InterPro" id="IPR007346">
    <property type="entry name" value="Endonuclease-I"/>
</dbReference>
<organism evidence="3 4">
    <name type="scientific">Clostridium taeniosporum</name>
    <dbReference type="NCBI Taxonomy" id="394958"/>
    <lineage>
        <taxon>Bacteria</taxon>
        <taxon>Bacillati</taxon>
        <taxon>Bacillota</taxon>
        <taxon>Clostridia</taxon>
        <taxon>Eubacteriales</taxon>
        <taxon>Clostridiaceae</taxon>
        <taxon>Clostridium</taxon>
    </lineage>
</organism>
<dbReference type="RefSeq" id="WP_069681271.1">
    <property type="nucleotide sequence ID" value="NZ_CP017256.2"/>
</dbReference>